<dbReference type="EMBL" id="JANVFT010000009">
    <property type="protein sequence ID" value="KAJ4499764.1"/>
    <property type="molecule type" value="Genomic_DNA"/>
</dbReference>
<reference evidence="3" key="1">
    <citation type="submission" date="2022-08" db="EMBL/GenBank/DDBJ databases">
        <title>A Global Phylogenomic Analysis of the Shiitake Genus Lentinula.</title>
        <authorList>
            <consortium name="DOE Joint Genome Institute"/>
            <person name="Sierra-Patev S."/>
            <person name="Min B."/>
            <person name="Naranjo-Ortiz M."/>
            <person name="Looney B."/>
            <person name="Konkel Z."/>
            <person name="Slot J.C."/>
            <person name="Sakamoto Y."/>
            <person name="Steenwyk J.L."/>
            <person name="Rokas A."/>
            <person name="Carro J."/>
            <person name="Camarero S."/>
            <person name="Ferreira P."/>
            <person name="Molpeceres G."/>
            <person name="Ruiz-Duenas F.J."/>
            <person name="Serrano A."/>
            <person name="Henrissat B."/>
            <person name="Drula E."/>
            <person name="Hughes K.W."/>
            <person name="Mata J.L."/>
            <person name="Ishikawa N.K."/>
            <person name="Vargas-Isla R."/>
            <person name="Ushijima S."/>
            <person name="Smith C.A."/>
            <person name="Ahrendt S."/>
            <person name="Andreopoulos W."/>
            <person name="He G."/>
            <person name="Labutti K."/>
            <person name="Lipzen A."/>
            <person name="Ng V."/>
            <person name="Riley R."/>
            <person name="Sandor L."/>
            <person name="Barry K."/>
            <person name="Martinez A.T."/>
            <person name="Xiao Y."/>
            <person name="Gibbons J.G."/>
            <person name="Terashima K."/>
            <person name="Grigoriev I.V."/>
            <person name="Hibbett D.S."/>
        </authorList>
    </citation>
    <scope>NUCLEOTIDE SEQUENCE</scope>
    <source>
        <strain evidence="3">RHP3577 ss4</strain>
    </source>
</reference>
<feature type="compositionally biased region" description="Low complexity" evidence="1">
    <location>
        <begin position="104"/>
        <end position="125"/>
    </location>
</feature>
<keyword evidence="4" id="KW-1185">Reference proteome</keyword>
<feature type="compositionally biased region" description="Polar residues" evidence="1">
    <location>
        <begin position="64"/>
        <end position="75"/>
    </location>
</feature>
<feature type="chain" id="PRO_5045952442" evidence="2">
    <location>
        <begin position="22"/>
        <end position="325"/>
    </location>
</feature>
<accession>A0ABQ8VTT9</accession>
<feature type="signal peptide" evidence="2">
    <location>
        <begin position="1"/>
        <end position="21"/>
    </location>
</feature>
<gene>
    <name evidence="3" type="ORF">C8R41DRAFT_863745</name>
</gene>
<comment type="caution">
    <text evidence="3">The sequence shown here is derived from an EMBL/GenBank/DDBJ whole genome shotgun (WGS) entry which is preliminary data.</text>
</comment>
<evidence type="ECO:0000256" key="2">
    <source>
        <dbReference type="SAM" id="SignalP"/>
    </source>
</evidence>
<proteinExistence type="predicted"/>
<feature type="region of interest" description="Disordered" evidence="1">
    <location>
        <begin position="40"/>
        <end position="139"/>
    </location>
</feature>
<evidence type="ECO:0000256" key="1">
    <source>
        <dbReference type="SAM" id="MobiDB-lite"/>
    </source>
</evidence>
<evidence type="ECO:0000313" key="3">
    <source>
        <dbReference type="EMBL" id="KAJ4499764.1"/>
    </source>
</evidence>
<dbReference type="Proteomes" id="UP001150217">
    <property type="component" value="Unassembled WGS sequence"/>
</dbReference>
<organism evidence="3 4">
    <name type="scientific">Lentinula lateritia</name>
    <dbReference type="NCBI Taxonomy" id="40482"/>
    <lineage>
        <taxon>Eukaryota</taxon>
        <taxon>Fungi</taxon>
        <taxon>Dikarya</taxon>
        <taxon>Basidiomycota</taxon>
        <taxon>Agaricomycotina</taxon>
        <taxon>Agaricomycetes</taxon>
        <taxon>Agaricomycetidae</taxon>
        <taxon>Agaricales</taxon>
        <taxon>Marasmiineae</taxon>
        <taxon>Omphalotaceae</taxon>
        <taxon>Lentinula</taxon>
    </lineage>
</organism>
<sequence>MVQARTVINTLITLRAASVLAAPVPDGVFNALVSRTRETSLPSLASHDPQGGMSVERRAHTDSEGGQVSDSSSASLDFDRVQHTKRVSPSPPGSPASDESAHIPSGLGSPAGSDSGPSSPPASSSDSHRPLIQTDRIPPDLQEKFRYLASRLDSDKEREIYNNAVIVVSGLQDRILNDVVREIDHAPRFLSQIKDLGPADQLRMLFLRAINFKNPPYNPDQLNTWNSDIMKPLTKNTRTNIWPQEVLKLYNLIMRHFILAIKRRDDLRAGPSGSSGAAPSRRGLGGQQGSFDGDFGNEMRNSIHSGIAGRDERLGYRRVYGDDLD</sequence>
<feature type="region of interest" description="Disordered" evidence="1">
    <location>
        <begin position="267"/>
        <end position="307"/>
    </location>
</feature>
<feature type="compositionally biased region" description="Low complexity" evidence="1">
    <location>
        <begin position="269"/>
        <end position="282"/>
    </location>
</feature>
<name>A0ABQ8VTT9_9AGAR</name>
<keyword evidence="2" id="KW-0732">Signal</keyword>
<protein>
    <submittedName>
        <fullName evidence="3">Uncharacterized protein</fullName>
    </submittedName>
</protein>
<evidence type="ECO:0000313" key="4">
    <source>
        <dbReference type="Proteomes" id="UP001150217"/>
    </source>
</evidence>